<evidence type="ECO:0000313" key="2">
    <source>
        <dbReference type="EMBL" id="CAF0770009.1"/>
    </source>
</evidence>
<protein>
    <recommendedName>
        <fullName evidence="4">Transmembrane protein</fullName>
    </recommendedName>
</protein>
<dbReference type="AlphaFoldDB" id="A0A813QLL8"/>
<dbReference type="Proteomes" id="UP000663882">
    <property type="component" value="Unassembled WGS sequence"/>
</dbReference>
<evidence type="ECO:0000313" key="3">
    <source>
        <dbReference type="Proteomes" id="UP000663882"/>
    </source>
</evidence>
<evidence type="ECO:0000256" key="1">
    <source>
        <dbReference type="SAM" id="Phobius"/>
    </source>
</evidence>
<comment type="caution">
    <text evidence="2">The sequence shown here is derived from an EMBL/GenBank/DDBJ whole genome shotgun (WGS) entry which is preliminary data.</text>
</comment>
<dbReference type="EMBL" id="CAJNOO010000049">
    <property type="protein sequence ID" value="CAF0770009.1"/>
    <property type="molecule type" value="Genomic_DNA"/>
</dbReference>
<keyword evidence="1" id="KW-1133">Transmembrane helix</keyword>
<feature type="transmembrane region" description="Helical" evidence="1">
    <location>
        <begin position="25"/>
        <end position="50"/>
    </location>
</feature>
<evidence type="ECO:0008006" key="4">
    <source>
        <dbReference type="Google" id="ProtNLM"/>
    </source>
</evidence>
<keyword evidence="1" id="KW-0472">Membrane</keyword>
<dbReference type="OrthoDB" id="6157510at2759"/>
<organism evidence="2 3">
    <name type="scientific">Rotaria sordida</name>
    <dbReference type="NCBI Taxonomy" id="392033"/>
    <lineage>
        <taxon>Eukaryota</taxon>
        <taxon>Metazoa</taxon>
        <taxon>Spiralia</taxon>
        <taxon>Gnathifera</taxon>
        <taxon>Rotifera</taxon>
        <taxon>Eurotatoria</taxon>
        <taxon>Bdelloidea</taxon>
        <taxon>Philodinida</taxon>
        <taxon>Philodinidae</taxon>
        <taxon>Rotaria</taxon>
    </lineage>
</organism>
<accession>A0A813QLL8</accession>
<proteinExistence type="predicted"/>
<name>A0A813QLL8_9BILA</name>
<sequence length="149" mass="16778">MPTFLTGLIIGGAYIHDCPTEPRLPVWSVILGAIGVGTYLVIIGLVLVVIRRRHNETNSYRQLLITALGITIFSMLFILIWGIIGIIWTFNLIKSTNHQNESVIINCNQHALNYARGIPWFCITHPMGLTVYSESVQLVLSDYVKIQRN</sequence>
<keyword evidence="1" id="KW-0812">Transmembrane</keyword>
<reference evidence="2" key="1">
    <citation type="submission" date="2021-02" db="EMBL/GenBank/DDBJ databases">
        <authorList>
            <person name="Nowell W R."/>
        </authorList>
    </citation>
    <scope>NUCLEOTIDE SEQUENCE</scope>
</reference>
<gene>
    <name evidence="2" type="ORF">RFH988_LOCUS2312</name>
</gene>
<feature type="transmembrane region" description="Helical" evidence="1">
    <location>
        <begin position="62"/>
        <end position="90"/>
    </location>
</feature>